<dbReference type="InterPro" id="IPR013264">
    <property type="entry name" value="DNAG_N"/>
</dbReference>
<dbReference type="Proteomes" id="UP000321258">
    <property type="component" value="Unassembled WGS sequence"/>
</dbReference>
<evidence type="ECO:0000256" key="8">
    <source>
        <dbReference type="ARBA" id="ARBA00022833"/>
    </source>
</evidence>
<accession>A0A512IPN0</accession>
<keyword evidence="6 13" id="KW-0479">Metal-binding</keyword>
<dbReference type="GO" id="GO:0008270">
    <property type="term" value="F:zinc ion binding"/>
    <property type="evidence" value="ECO:0007669"/>
    <property type="project" value="UniProtKB-KW"/>
</dbReference>
<dbReference type="GO" id="GO:0000428">
    <property type="term" value="C:DNA-directed RNA polymerase complex"/>
    <property type="evidence" value="ECO:0007669"/>
    <property type="project" value="UniProtKB-KW"/>
</dbReference>
<dbReference type="AlphaFoldDB" id="A0A512IPN0"/>
<dbReference type="GO" id="GO:1990077">
    <property type="term" value="C:primosome complex"/>
    <property type="evidence" value="ECO:0007669"/>
    <property type="project" value="UniProtKB-KW"/>
</dbReference>
<keyword evidence="4 12" id="KW-0548">Nucleotidyltransferase</keyword>
<protein>
    <recommendedName>
        <fullName evidence="12 13">DNA primase</fullName>
        <ecNumber evidence="12">2.7.7.101</ecNumber>
    </recommendedName>
</protein>
<dbReference type="FunFam" id="3.90.980.10:FF:000001">
    <property type="entry name" value="DNA primase"/>
    <property type="match status" value="1"/>
</dbReference>
<dbReference type="Pfam" id="PF08275">
    <property type="entry name" value="DNAG_N"/>
    <property type="match status" value="1"/>
</dbReference>
<dbReference type="InterPro" id="IPR006171">
    <property type="entry name" value="TOPRIM_dom"/>
</dbReference>
<comment type="cofactor">
    <cofactor evidence="13">
        <name>Zn(2+)</name>
        <dbReference type="ChEBI" id="CHEBI:29105"/>
    </cofactor>
    <text evidence="13">Binds 1 zinc ion per monomer.</text>
</comment>
<evidence type="ECO:0000256" key="1">
    <source>
        <dbReference type="ARBA" id="ARBA00022478"/>
    </source>
</evidence>
<comment type="catalytic activity">
    <reaction evidence="12">
        <text>ssDNA + n NTP = ssDNA/pppN(pN)n-1 hybrid + (n-1) diphosphate.</text>
        <dbReference type="EC" id="2.7.7.101"/>
    </reaction>
</comment>
<dbReference type="InterPro" id="IPR034151">
    <property type="entry name" value="TOPRIM_DnaG_bac"/>
</dbReference>
<dbReference type="FunFam" id="3.40.1360.10:FF:000002">
    <property type="entry name" value="DNA primase"/>
    <property type="match status" value="1"/>
</dbReference>
<evidence type="ECO:0000259" key="15">
    <source>
        <dbReference type="PROSITE" id="PS50880"/>
    </source>
</evidence>
<dbReference type="Gene3D" id="3.40.1360.10">
    <property type="match status" value="1"/>
</dbReference>
<sequence>MRYPPHILEEIRARLPASDIVGRRVRLKKAGREWRGLSPFNAEKTPSFYVNDQKQFYHCFSSGKHGDVFKFLMETEGLSFPEAVERLASEAGVVLPKPSAETERAEEQRKGALEVMELAAAYFEAQLKSQRGGAAREYLDRRALGEGVRRQFRLGYATSERYALRDHLAGKGVDKDLMLELGLLATSESQAVPFDKFRDRVIFPITDIRGRVVAFGGRAMQADAKAKYLNSPETPLFHKGRMLYNLNAARKAAHDRGTIIAVEGYVDVIAMTLAGHPETVAPLGTALTEDQLALLWRHGDEPILCFDGDKAGQKAAFRALDVALPMLEPGKSLRFAMLPQGQDPDDLLRSGGAGAIDAVLEGARPLVEMLWARESEAGPIDTPERRAGMARTLREAVSGIRDETVRRFYRDDIEDRLRGLSGGGGSARGERGNYRQGGQAGRSGSGEAFRRRPRPGDPPPSPRIDFKFSPLLSSATPPPQGSAFREREAMIVSSLLVHPELLGIEEEALSELELDNPDAQLLRGALLDRAADDTASDSEIMASRLERAGLTDAAARLAALVRPGDRWALDPHVDAARLETTLRQAVILHRKAGTLNSELRQAERALVDDPSEANFAWLCDVKERLAVIASADAEAEDPETDENSTL</sequence>
<dbReference type="Pfam" id="PF13662">
    <property type="entry name" value="Toprim_4"/>
    <property type="match status" value="1"/>
</dbReference>
<comment type="subunit">
    <text evidence="12">Monomer. Interacts with DnaB.</text>
</comment>
<keyword evidence="10 12" id="KW-0238">DNA-binding</keyword>
<keyword evidence="9" id="KW-0460">Magnesium</keyword>
<dbReference type="GO" id="GO:0003899">
    <property type="term" value="F:DNA-directed RNA polymerase activity"/>
    <property type="evidence" value="ECO:0007669"/>
    <property type="project" value="UniProtKB-UniRule"/>
</dbReference>
<dbReference type="PANTHER" id="PTHR30313:SF2">
    <property type="entry name" value="DNA PRIMASE"/>
    <property type="match status" value="1"/>
</dbReference>
<dbReference type="SUPFAM" id="SSF57783">
    <property type="entry name" value="Zinc beta-ribbon"/>
    <property type="match status" value="1"/>
</dbReference>
<dbReference type="PANTHER" id="PTHR30313">
    <property type="entry name" value="DNA PRIMASE"/>
    <property type="match status" value="1"/>
</dbReference>
<dbReference type="InterPro" id="IPR050219">
    <property type="entry name" value="DnaG_primase"/>
</dbReference>
<dbReference type="InterPro" id="IPR002694">
    <property type="entry name" value="Znf_CHC2"/>
</dbReference>
<evidence type="ECO:0000256" key="13">
    <source>
        <dbReference type="PIRNR" id="PIRNR002811"/>
    </source>
</evidence>
<dbReference type="SMART" id="SM00400">
    <property type="entry name" value="ZnF_CHCC"/>
    <property type="match status" value="1"/>
</dbReference>
<dbReference type="Gene3D" id="3.90.580.10">
    <property type="entry name" value="Zinc finger, CHC2-type domain"/>
    <property type="match status" value="1"/>
</dbReference>
<dbReference type="PROSITE" id="PS50880">
    <property type="entry name" value="TOPRIM"/>
    <property type="match status" value="1"/>
</dbReference>
<feature type="domain" description="Toprim" evidence="15">
    <location>
        <begin position="257"/>
        <end position="339"/>
    </location>
</feature>
<dbReference type="GO" id="GO:0005737">
    <property type="term" value="C:cytoplasm"/>
    <property type="evidence" value="ECO:0007669"/>
    <property type="project" value="TreeGrafter"/>
</dbReference>
<name>A0A512IPN0_9HYPH</name>
<dbReference type="Pfam" id="PF01807">
    <property type="entry name" value="Zn_ribbon_DnaG"/>
    <property type="match status" value="1"/>
</dbReference>
<dbReference type="HAMAP" id="MF_00974">
    <property type="entry name" value="DNA_primase_DnaG"/>
    <property type="match status" value="1"/>
</dbReference>
<keyword evidence="3 12" id="KW-0808">Transferase</keyword>
<dbReference type="CDD" id="cd03364">
    <property type="entry name" value="TOPRIM_DnaG_primases"/>
    <property type="match status" value="1"/>
</dbReference>
<keyword evidence="8 13" id="KW-0862">Zinc</keyword>
<dbReference type="PIRSF" id="PIRSF002811">
    <property type="entry name" value="DnaG"/>
    <property type="match status" value="1"/>
</dbReference>
<organism evidence="16 17">
    <name type="scientific">Methylobacterium haplocladii</name>
    <dbReference type="NCBI Taxonomy" id="1176176"/>
    <lineage>
        <taxon>Bacteria</taxon>
        <taxon>Pseudomonadati</taxon>
        <taxon>Pseudomonadota</taxon>
        <taxon>Alphaproteobacteria</taxon>
        <taxon>Hyphomicrobiales</taxon>
        <taxon>Methylobacteriaceae</taxon>
        <taxon>Methylobacterium</taxon>
    </lineage>
</organism>
<evidence type="ECO:0000256" key="4">
    <source>
        <dbReference type="ARBA" id="ARBA00022695"/>
    </source>
</evidence>
<dbReference type="InterPro" id="IPR019475">
    <property type="entry name" value="DNA_primase_DnaB-bd"/>
</dbReference>
<dbReference type="EC" id="2.7.7.101" evidence="12"/>
<evidence type="ECO:0000256" key="14">
    <source>
        <dbReference type="SAM" id="MobiDB-lite"/>
    </source>
</evidence>
<keyword evidence="7" id="KW-0863">Zinc-finger</keyword>
<proteinExistence type="inferred from homology"/>
<comment type="caution">
    <text evidence="16">The sequence shown here is derived from an EMBL/GenBank/DDBJ whole genome shotgun (WGS) entry which is preliminary data.</text>
</comment>
<comment type="similarity">
    <text evidence="12 13">Belongs to the DnaG primase family.</text>
</comment>
<comment type="caution">
    <text evidence="12">Lacks conserved residue(s) required for the propagation of feature annotation.</text>
</comment>
<feature type="region of interest" description="Disordered" evidence="14">
    <location>
        <begin position="418"/>
        <end position="483"/>
    </location>
</feature>
<evidence type="ECO:0000313" key="17">
    <source>
        <dbReference type="Proteomes" id="UP000321258"/>
    </source>
</evidence>
<evidence type="ECO:0000313" key="16">
    <source>
        <dbReference type="EMBL" id="GEO99640.1"/>
    </source>
</evidence>
<dbReference type="InterPro" id="IPR030846">
    <property type="entry name" value="DnaG_bac"/>
</dbReference>
<dbReference type="GO" id="GO:0003677">
    <property type="term" value="F:DNA binding"/>
    <property type="evidence" value="ECO:0007669"/>
    <property type="project" value="UniProtKB-KW"/>
</dbReference>
<comment type="function">
    <text evidence="12 13">RNA polymerase that catalyzes the synthesis of short RNA molecules used as primers for DNA polymerase during DNA replication.</text>
</comment>
<dbReference type="SMART" id="SM00493">
    <property type="entry name" value="TOPRIM"/>
    <property type="match status" value="1"/>
</dbReference>
<evidence type="ECO:0000256" key="11">
    <source>
        <dbReference type="ARBA" id="ARBA00023163"/>
    </source>
</evidence>
<dbReference type="SUPFAM" id="SSF56731">
    <property type="entry name" value="DNA primase core"/>
    <property type="match status" value="1"/>
</dbReference>
<evidence type="ECO:0000256" key="3">
    <source>
        <dbReference type="ARBA" id="ARBA00022679"/>
    </source>
</evidence>
<dbReference type="InterPro" id="IPR037068">
    <property type="entry name" value="DNA_primase_core_N_sf"/>
</dbReference>
<evidence type="ECO:0000256" key="5">
    <source>
        <dbReference type="ARBA" id="ARBA00022705"/>
    </source>
</evidence>
<dbReference type="NCBIfam" id="TIGR01391">
    <property type="entry name" value="dnaG"/>
    <property type="match status" value="1"/>
</dbReference>
<evidence type="ECO:0000256" key="2">
    <source>
        <dbReference type="ARBA" id="ARBA00022515"/>
    </source>
</evidence>
<dbReference type="OrthoDB" id="9803773at2"/>
<reference evidence="16 17" key="1">
    <citation type="submission" date="2019-07" db="EMBL/GenBank/DDBJ databases">
        <title>Whole genome shotgun sequence of Methylobacterium haplocladii NBRC 107714.</title>
        <authorList>
            <person name="Hosoyama A."/>
            <person name="Uohara A."/>
            <person name="Ohji S."/>
            <person name="Ichikawa N."/>
        </authorList>
    </citation>
    <scope>NUCLEOTIDE SEQUENCE [LARGE SCALE GENOMIC DNA]</scope>
    <source>
        <strain evidence="16 17">NBRC 107714</strain>
    </source>
</reference>
<evidence type="ECO:0000256" key="9">
    <source>
        <dbReference type="ARBA" id="ARBA00022842"/>
    </source>
</evidence>
<evidence type="ECO:0000256" key="12">
    <source>
        <dbReference type="HAMAP-Rule" id="MF_00974"/>
    </source>
</evidence>
<evidence type="ECO:0000256" key="6">
    <source>
        <dbReference type="ARBA" id="ARBA00022723"/>
    </source>
</evidence>
<dbReference type="Pfam" id="PF10410">
    <property type="entry name" value="DnaB_bind"/>
    <property type="match status" value="1"/>
</dbReference>
<dbReference type="Gene3D" id="3.90.980.10">
    <property type="entry name" value="DNA primase, catalytic core, N-terminal domain"/>
    <property type="match status" value="1"/>
</dbReference>
<keyword evidence="17" id="KW-1185">Reference proteome</keyword>
<dbReference type="RefSeq" id="WP_147078527.1">
    <property type="nucleotide sequence ID" value="NZ_BJZT01000020.1"/>
</dbReference>
<keyword evidence="1 12" id="KW-0240">DNA-directed RNA polymerase</keyword>
<evidence type="ECO:0000256" key="7">
    <source>
        <dbReference type="ARBA" id="ARBA00022771"/>
    </source>
</evidence>
<keyword evidence="5 12" id="KW-0235">DNA replication</keyword>
<dbReference type="FunFam" id="3.90.580.10:FF:000001">
    <property type="entry name" value="DNA primase"/>
    <property type="match status" value="1"/>
</dbReference>
<keyword evidence="2 12" id="KW-0639">Primosome</keyword>
<dbReference type="GO" id="GO:0006269">
    <property type="term" value="P:DNA replication, synthesis of primer"/>
    <property type="evidence" value="ECO:0007669"/>
    <property type="project" value="UniProtKB-UniRule"/>
</dbReference>
<dbReference type="InterPro" id="IPR036977">
    <property type="entry name" value="DNA_primase_Znf_CHC2"/>
</dbReference>
<evidence type="ECO:0000256" key="10">
    <source>
        <dbReference type="ARBA" id="ARBA00023125"/>
    </source>
</evidence>
<keyword evidence="11 12" id="KW-0804">Transcription</keyword>
<gene>
    <name evidence="12 16" type="primary">dnaG</name>
    <name evidence="16" type="ORF">MHA02_20280</name>
</gene>
<dbReference type="InterPro" id="IPR006295">
    <property type="entry name" value="DNA_primase_DnaG"/>
</dbReference>
<dbReference type="EMBL" id="BJZT01000020">
    <property type="protein sequence ID" value="GEO99640.1"/>
    <property type="molecule type" value="Genomic_DNA"/>
</dbReference>